<evidence type="ECO:0000313" key="2">
    <source>
        <dbReference type="EMBL" id="VFV22693.1"/>
    </source>
</evidence>
<dbReference type="PANTHER" id="PTHR47646">
    <property type="entry name" value="PDZ DOMAIN-CONTAINING PROTEIN MAGIX"/>
    <property type="match status" value="1"/>
</dbReference>
<dbReference type="InterPro" id="IPR030031">
    <property type="entry name" value="MAGIX"/>
</dbReference>
<dbReference type="PANTHER" id="PTHR47646:SF1">
    <property type="entry name" value="PDZ DOMAIN-CONTAINING PROTEIN MAGIX"/>
    <property type="match status" value="1"/>
</dbReference>
<feature type="non-terminal residue" evidence="2">
    <location>
        <position position="1"/>
    </location>
</feature>
<organism evidence="2 3">
    <name type="scientific">Lynx pardinus</name>
    <name type="common">Iberian lynx</name>
    <name type="synonym">Felis pardina</name>
    <dbReference type="NCBI Taxonomy" id="191816"/>
    <lineage>
        <taxon>Eukaryota</taxon>
        <taxon>Metazoa</taxon>
        <taxon>Chordata</taxon>
        <taxon>Craniata</taxon>
        <taxon>Vertebrata</taxon>
        <taxon>Euteleostomi</taxon>
        <taxon>Mammalia</taxon>
        <taxon>Eutheria</taxon>
        <taxon>Laurasiatheria</taxon>
        <taxon>Carnivora</taxon>
        <taxon>Feliformia</taxon>
        <taxon>Felidae</taxon>
        <taxon>Felinae</taxon>
        <taxon>Lynx</taxon>
    </lineage>
</organism>
<feature type="non-terminal residue" evidence="2">
    <location>
        <position position="92"/>
    </location>
</feature>
<protein>
    <submittedName>
        <fullName evidence="2">Uncharacterized protein</fullName>
    </submittedName>
</protein>
<sequence>PHAGGVTDPRGSRGGRGLSLPAGPRARQLLARLDARPLAARAAADVAALVRRTGATLRLRPKAAFSMLYCKDSNVFNSHLSQDPLASHTEFL</sequence>
<reference evidence="2 3" key="1">
    <citation type="submission" date="2019-01" db="EMBL/GenBank/DDBJ databases">
        <authorList>
            <person name="Alioto T."/>
            <person name="Alioto T."/>
        </authorList>
    </citation>
    <scope>NUCLEOTIDE SEQUENCE [LARGE SCALE GENOMIC DNA]</scope>
</reference>
<evidence type="ECO:0000313" key="3">
    <source>
        <dbReference type="Proteomes" id="UP000386466"/>
    </source>
</evidence>
<proteinExistence type="predicted"/>
<dbReference type="AlphaFoldDB" id="A0A485MSC5"/>
<gene>
    <name evidence="2" type="ORF">LYPA_23C009149</name>
</gene>
<feature type="region of interest" description="Disordered" evidence="1">
    <location>
        <begin position="1"/>
        <end position="22"/>
    </location>
</feature>
<dbReference type="EMBL" id="CAAGRJ010004690">
    <property type="protein sequence ID" value="VFV22693.1"/>
    <property type="molecule type" value="Genomic_DNA"/>
</dbReference>
<accession>A0A485MSC5</accession>
<name>A0A485MSC5_LYNPA</name>
<dbReference type="Proteomes" id="UP000386466">
    <property type="component" value="Unassembled WGS sequence"/>
</dbReference>
<keyword evidence="3" id="KW-1185">Reference proteome</keyword>
<evidence type="ECO:0000256" key="1">
    <source>
        <dbReference type="SAM" id="MobiDB-lite"/>
    </source>
</evidence>